<feature type="domain" description="Protein kinase" evidence="9">
    <location>
        <begin position="35"/>
        <end position="293"/>
    </location>
</feature>
<dbReference type="GO" id="GO:0004674">
    <property type="term" value="F:protein serine/threonine kinase activity"/>
    <property type="evidence" value="ECO:0007669"/>
    <property type="project" value="UniProtKB-KW"/>
</dbReference>
<reference evidence="10 11" key="1">
    <citation type="journal article" date="2013" name="Stand. Genomic Sci.">
        <title>Genomic Encyclopedia of Type Strains, Phase I: The one thousand microbial genomes (KMG-I) project.</title>
        <authorList>
            <person name="Kyrpides N.C."/>
            <person name="Woyke T."/>
            <person name="Eisen J.A."/>
            <person name="Garrity G."/>
            <person name="Lilburn T.G."/>
            <person name="Beck B.J."/>
            <person name="Whitman W.B."/>
            <person name="Hugenholtz P."/>
            <person name="Klenk H.P."/>
        </authorList>
    </citation>
    <scope>NUCLEOTIDE SEQUENCE [LARGE SCALE GENOMIC DNA]</scope>
    <source>
        <strain evidence="10 11">DSM 45044</strain>
    </source>
</reference>
<proteinExistence type="predicted"/>
<evidence type="ECO:0000256" key="3">
    <source>
        <dbReference type="ARBA" id="ARBA00022679"/>
    </source>
</evidence>
<gene>
    <name evidence="10" type="ORF">LX16_3492</name>
</gene>
<feature type="binding site" evidence="7">
    <location>
        <position position="64"/>
    </location>
    <ligand>
        <name>ATP</name>
        <dbReference type="ChEBI" id="CHEBI:30616"/>
    </ligand>
</feature>
<dbReference type="GO" id="GO:0005524">
    <property type="term" value="F:ATP binding"/>
    <property type="evidence" value="ECO:0007669"/>
    <property type="project" value="UniProtKB-UniRule"/>
</dbReference>
<feature type="region of interest" description="Disordered" evidence="8">
    <location>
        <begin position="1"/>
        <end position="26"/>
    </location>
</feature>
<keyword evidence="5 10" id="KW-0418">Kinase</keyword>
<protein>
    <recommendedName>
        <fullName evidence="1">non-specific serine/threonine protein kinase</fullName>
        <ecNumber evidence="1">2.7.11.1</ecNumber>
    </recommendedName>
</protein>
<dbReference type="Gene3D" id="1.10.510.10">
    <property type="entry name" value="Transferase(Phosphotransferase) domain 1"/>
    <property type="match status" value="1"/>
</dbReference>
<dbReference type="InterPro" id="IPR000719">
    <property type="entry name" value="Prot_kinase_dom"/>
</dbReference>
<evidence type="ECO:0000256" key="5">
    <source>
        <dbReference type="ARBA" id="ARBA00022777"/>
    </source>
</evidence>
<dbReference type="PROSITE" id="PS50011">
    <property type="entry name" value="PROTEIN_KINASE_DOM"/>
    <property type="match status" value="1"/>
</dbReference>
<evidence type="ECO:0000313" key="11">
    <source>
        <dbReference type="Proteomes" id="UP000321617"/>
    </source>
</evidence>
<keyword evidence="6 7" id="KW-0067">ATP-binding</keyword>
<dbReference type="OrthoDB" id="9762169at2"/>
<organism evidence="10 11">
    <name type="scientific">Stackebrandtia albiflava</name>
    <dbReference type="NCBI Taxonomy" id="406432"/>
    <lineage>
        <taxon>Bacteria</taxon>
        <taxon>Bacillati</taxon>
        <taxon>Actinomycetota</taxon>
        <taxon>Actinomycetes</taxon>
        <taxon>Glycomycetales</taxon>
        <taxon>Glycomycetaceae</taxon>
        <taxon>Stackebrandtia</taxon>
    </lineage>
</organism>
<dbReference type="InterPro" id="IPR011009">
    <property type="entry name" value="Kinase-like_dom_sf"/>
</dbReference>
<feature type="compositionally biased region" description="Low complexity" evidence="8">
    <location>
        <begin position="294"/>
        <end position="318"/>
    </location>
</feature>
<dbReference type="PANTHER" id="PTHR43289:SF6">
    <property type="entry name" value="SERINE_THREONINE-PROTEIN KINASE NEKL-3"/>
    <property type="match status" value="1"/>
</dbReference>
<dbReference type="Proteomes" id="UP000321617">
    <property type="component" value="Unassembled WGS sequence"/>
</dbReference>
<evidence type="ECO:0000256" key="2">
    <source>
        <dbReference type="ARBA" id="ARBA00022527"/>
    </source>
</evidence>
<dbReference type="PROSITE" id="PS00108">
    <property type="entry name" value="PROTEIN_KINASE_ST"/>
    <property type="match status" value="1"/>
</dbReference>
<feature type="region of interest" description="Disordered" evidence="8">
    <location>
        <begin position="294"/>
        <end position="370"/>
    </location>
</feature>
<dbReference type="CDD" id="cd14014">
    <property type="entry name" value="STKc_PknB_like"/>
    <property type="match status" value="1"/>
</dbReference>
<dbReference type="AlphaFoldDB" id="A0A562V4I3"/>
<evidence type="ECO:0000313" key="10">
    <source>
        <dbReference type="EMBL" id="TWJ12728.1"/>
    </source>
</evidence>
<sequence>MTYPPPGPQADERPHFHTGPATGPQAQSTVLASRYELTARIGDGGHGTVWRAHDRLLRRDVAVKEVILPPGLSPEERDQLCQRTLREAQAAARLSHASVVRVFDVITENGLPWIVMELLQARSLAEIIGGDGPMPPRVVAKIGLALTGALEAAHEAGILHRDIKPGNVLISGDGRCVLSDFGAAAGSAGTGHTAPGMVLGSAHYIAPERAVGGPAEPASDVFSLGVTMYAALEGRPPFERGETSATMHAVVHDPPEAPRNAGPLGPLLAGLLEKDPKRRVDLAHVRNTLTALLAGPLAGDGPQSPASPPTSGGPISGIPMPPPVTSPAGPAGPPVGPSPTSAFAAPPPGFPTAPDGYRETPAATTKPNRTPLLLAGGIGAVVLAMVVTLIVVLSSGEEETPPPITSTGDSEEEPPPFETEVYADPDGRFTVEIPKGWDIVKGGETYVDVVDPDNEDRWLRLNVPPKEGDPQKVLENAEKGFKNDGRNFVKGSFERISLEPAQLAGVDGYQLEYKGIRANDEQPRHAIWLIVHTDTHNYHVYMSVPEELFADSLAIYEHAVATYELTA</sequence>
<dbReference type="InterPro" id="IPR017441">
    <property type="entry name" value="Protein_kinase_ATP_BS"/>
</dbReference>
<dbReference type="RefSeq" id="WP_147140059.1">
    <property type="nucleotide sequence ID" value="NZ_BAABIJ010000002.1"/>
</dbReference>
<keyword evidence="3" id="KW-0808">Transferase</keyword>
<accession>A0A562V4I3</accession>
<keyword evidence="4 7" id="KW-0547">Nucleotide-binding</keyword>
<dbReference type="SMART" id="SM00220">
    <property type="entry name" value="S_TKc"/>
    <property type="match status" value="1"/>
</dbReference>
<evidence type="ECO:0000256" key="6">
    <source>
        <dbReference type="ARBA" id="ARBA00022840"/>
    </source>
</evidence>
<dbReference type="PROSITE" id="PS00107">
    <property type="entry name" value="PROTEIN_KINASE_ATP"/>
    <property type="match status" value="1"/>
</dbReference>
<evidence type="ECO:0000256" key="4">
    <source>
        <dbReference type="ARBA" id="ARBA00022741"/>
    </source>
</evidence>
<comment type="caution">
    <text evidence="10">The sequence shown here is derived from an EMBL/GenBank/DDBJ whole genome shotgun (WGS) entry which is preliminary data.</text>
</comment>
<dbReference type="SUPFAM" id="SSF56112">
    <property type="entry name" value="Protein kinase-like (PK-like)"/>
    <property type="match status" value="1"/>
</dbReference>
<dbReference type="EMBL" id="VLLL01000006">
    <property type="protein sequence ID" value="TWJ12728.1"/>
    <property type="molecule type" value="Genomic_DNA"/>
</dbReference>
<dbReference type="InterPro" id="IPR008271">
    <property type="entry name" value="Ser/Thr_kinase_AS"/>
</dbReference>
<evidence type="ECO:0000256" key="1">
    <source>
        <dbReference type="ARBA" id="ARBA00012513"/>
    </source>
</evidence>
<feature type="compositionally biased region" description="Pro residues" evidence="8">
    <location>
        <begin position="319"/>
        <end position="337"/>
    </location>
</feature>
<dbReference type="Pfam" id="PF00069">
    <property type="entry name" value="Pkinase"/>
    <property type="match status" value="1"/>
</dbReference>
<dbReference type="Gene3D" id="3.30.200.20">
    <property type="entry name" value="Phosphorylase Kinase, domain 1"/>
    <property type="match status" value="1"/>
</dbReference>
<evidence type="ECO:0000256" key="7">
    <source>
        <dbReference type="PROSITE-ProRule" id="PRU10141"/>
    </source>
</evidence>
<dbReference type="Gene3D" id="3.40.1000.10">
    <property type="entry name" value="Mog1/PsbP, alpha/beta/alpha sandwich"/>
    <property type="match status" value="1"/>
</dbReference>
<evidence type="ECO:0000256" key="8">
    <source>
        <dbReference type="SAM" id="MobiDB-lite"/>
    </source>
</evidence>
<keyword evidence="11" id="KW-1185">Reference proteome</keyword>
<keyword evidence="2 10" id="KW-0723">Serine/threonine-protein kinase</keyword>
<dbReference type="EC" id="2.7.11.1" evidence="1"/>
<evidence type="ECO:0000259" key="9">
    <source>
        <dbReference type="PROSITE" id="PS50011"/>
    </source>
</evidence>
<dbReference type="PANTHER" id="PTHR43289">
    <property type="entry name" value="MITOGEN-ACTIVATED PROTEIN KINASE KINASE KINASE 20-RELATED"/>
    <property type="match status" value="1"/>
</dbReference>
<feature type="region of interest" description="Disordered" evidence="8">
    <location>
        <begin position="397"/>
        <end position="416"/>
    </location>
</feature>
<name>A0A562V4I3_9ACTN</name>